<evidence type="ECO:0000313" key="2">
    <source>
        <dbReference type="EMBL" id="PPK30314.1"/>
    </source>
</evidence>
<evidence type="ECO:0000313" key="3">
    <source>
        <dbReference type="Proteomes" id="UP000239239"/>
    </source>
</evidence>
<reference evidence="2 3" key="2">
    <citation type="submission" date="2018-02" db="EMBL/GenBank/DDBJ databases">
        <title>Draft genome sequences of four Legionella pneumophila clinical strains isolated in Ontario.</title>
        <authorList>
            <person name="Fortuna A."/>
            <person name="Ramnarine R."/>
            <person name="Li A."/>
            <person name="Frantz C."/>
            <person name="Mallo G."/>
        </authorList>
    </citation>
    <scope>NUCLEOTIDE SEQUENCE [LARGE SCALE GENOMIC DNA]</scope>
    <source>
        <strain evidence="2 3">LG61</strain>
    </source>
</reference>
<dbReference type="AlphaFoldDB" id="A0A2S6EYQ3"/>
<accession>A0A2S6EYQ3</accession>
<dbReference type="EMBL" id="DACWOD010000001">
    <property type="protein sequence ID" value="HAU2394747.1"/>
    <property type="molecule type" value="Genomic_DNA"/>
</dbReference>
<comment type="caution">
    <text evidence="2">The sequence shown here is derived from an EMBL/GenBank/DDBJ whole genome shotgun (WGS) entry which is preliminary data.</text>
</comment>
<organism evidence="2 3">
    <name type="scientific">Legionella pneumophila</name>
    <dbReference type="NCBI Taxonomy" id="446"/>
    <lineage>
        <taxon>Bacteria</taxon>
        <taxon>Pseudomonadati</taxon>
        <taxon>Pseudomonadota</taxon>
        <taxon>Gammaproteobacteria</taxon>
        <taxon>Legionellales</taxon>
        <taxon>Legionellaceae</taxon>
        <taxon>Legionella</taxon>
    </lineage>
</organism>
<proteinExistence type="predicted"/>
<dbReference type="Proteomes" id="UP000863577">
    <property type="component" value="Unassembled WGS sequence"/>
</dbReference>
<dbReference type="Proteomes" id="UP000239239">
    <property type="component" value="Unassembled WGS sequence"/>
</dbReference>
<dbReference type="OrthoDB" id="5651600at2"/>
<sequence>MNHMAICINKETDHFFISIGKINQHSFIMLGVYDDFQVSHLLCRVGKIFDLPNQTKGIKRCLSIYSALGGAIFASSKAKIEDEGITRKRKGSAPISYQAYDISYEQYCEFVHYLESIQTESNQFECFKPLVQNGNAVYFSQTSSRVFATGSHWKELNEEIHEINTGNTCRHSAIKLIEAVTKTSVPSSISSCFFINLPYKTQLDYGKPSQNIPFYVLPPPPPSIHPGFNKEKCLIAKKLYHRIEQLPVLEPNSPMTKRKFNSLKNLYLQIIGSQKNQSIDELLFGIQQWKEKNRVDLQTLRRTYFWDSFIFRESATMKLINEIEKDLKCAKCPY</sequence>
<reference evidence="1" key="1">
    <citation type="journal article" date="2018" name="Genome Biol.">
        <title>SKESA: strategic k-mer extension for scrupulous assemblies.</title>
        <authorList>
            <person name="Souvorov A."/>
            <person name="Agarwala R."/>
            <person name="Lipman D.J."/>
        </authorList>
    </citation>
    <scope>NUCLEOTIDE SEQUENCE</scope>
    <source>
        <strain evidence="1">CL18-200174</strain>
    </source>
</reference>
<dbReference type="EMBL" id="PQWY01000012">
    <property type="protein sequence ID" value="PPK30314.1"/>
    <property type="molecule type" value="Genomic_DNA"/>
</dbReference>
<protein>
    <submittedName>
        <fullName evidence="2">Uncharacterized protein</fullName>
    </submittedName>
</protein>
<gene>
    <name evidence="2" type="ORF">C3928_09625</name>
    <name evidence="1" type="ORF">JBK99_00105</name>
</gene>
<reference evidence="1" key="3">
    <citation type="submission" date="2019-09" db="EMBL/GenBank/DDBJ databases">
        <authorList>
            <consortium name="NCBI Pathogen Detection Project"/>
        </authorList>
    </citation>
    <scope>NUCLEOTIDE SEQUENCE</scope>
    <source>
        <strain evidence="1">CL18-200174</strain>
    </source>
</reference>
<evidence type="ECO:0000313" key="1">
    <source>
        <dbReference type="EMBL" id="HAU2394747.1"/>
    </source>
</evidence>
<name>A0A2S6EYQ3_LEGPN</name>